<dbReference type="SUPFAM" id="SSF75516">
    <property type="entry name" value="Pheromone-binding domain of LuxR-like quorum-sensing transcription factors"/>
    <property type="match status" value="1"/>
</dbReference>
<evidence type="ECO:0000256" key="2">
    <source>
        <dbReference type="ARBA" id="ARBA00023125"/>
    </source>
</evidence>
<dbReference type="PANTHER" id="PTHR44688">
    <property type="entry name" value="DNA-BINDING TRANSCRIPTIONAL ACTIVATOR DEVR_DOSR"/>
    <property type="match status" value="1"/>
</dbReference>
<dbReference type="SMART" id="SM00421">
    <property type="entry name" value="HTH_LUXR"/>
    <property type="match status" value="1"/>
</dbReference>
<name>A0A3B9L3F7_9PROT</name>
<dbReference type="Pfam" id="PF00196">
    <property type="entry name" value="GerE"/>
    <property type="match status" value="1"/>
</dbReference>
<feature type="domain" description="HTH luxR-type" evidence="4">
    <location>
        <begin position="223"/>
        <end position="288"/>
    </location>
</feature>
<evidence type="ECO:0000313" key="5">
    <source>
        <dbReference type="EMBL" id="HAE95354.1"/>
    </source>
</evidence>
<organism evidence="5 6">
    <name type="scientific">Hyphomonas atlantica</name>
    <dbReference type="NCBI Taxonomy" id="1280948"/>
    <lineage>
        <taxon>Bacteria</taxon>
        <taxon>Pseudomonadati</taxon>
        <taxon>Pseudomonadota</taxon>
        <taxon>Alphaproteobacteria</taxon>
        <taxon>Hyphomonadales</taxon>
        <taxon>Hyphomonadaceae</taxon>
        <taxon>Hyphomonas</taxon>
    </lineage>
</organism>
<dbReference type="PRINTS" id="PR00038">
    <property type="entry name" value="HTHLUXR"/>
</dbReference>
<reference evidence="5 6" key="1">
    <citation type="journal article" date="2018" name="Nat. Biotechnol.">
        <title>A standardized bacterial taxonomy based on genome phylogeny substantially revises the tree of life.</title>
        <authorList>
            <person name="Parks D.H."/>
            <person name="Chuvochina M."/>
            <person name="Waite D.W."/>
            <person name="Rinke C."/>
            <person name="Skarshewski A."/>
            <person name="Chaumeil P.A."/>
            <person name="Hugenholtz P."/>
        </authorList>
    </citation>
    <scope>NUCLEOTIDE SEQUENCE [LARGE SCALE GENOMIC DNA]</scope>
    <source>
        <strain evidence="5">UBA8557</strain>
    </source>
</reference>
<comment type="caution">
    <text evidence="5">The sequence shown here is derived from an EMBL/GenBank/DDBJ whole genome shotgun (WGS) entry which is preliminary data.</text>
</comment>
<dbReference type="InterPro" id="IPR036388">
    <property type="entry name" value="WH-like_DNA-bd_sf"/>
</dbReference>
<dbReference type="EMBL" id="DMBR01000376">
    <property type="protein sequence ID" value="HAE95354.1"/>
    <property type="molecule type" value="Genomic_DNA"/>
</dbReference>
<proteinExistence type="predicted"/>
<dbReference type="Pfam" id="PF03472">
    <property type="entry name" value="Autoind_bind"/>
    <property type="match status" value="1"/>
</dbReference>
<sequence>MAVGDAGTIRRALCALSASPDHSMKWSGAPTPKGRGCFFLAEQGKPSSIVRGVGKVSDMLDGISALLTARSLQDLRAEAVSVFSMMGMPRVICLSPIGHDRSVGRTLVNAGFPLEWENAYLDARHMDDPLPDIAVRIGSAFHWDHLPSDVVLNQNETTYLEDLKSWGMEKGVCVATYGPAARVGFIAASSETGQDSLHAVDMQLFQVAAQTAYLRYCQLMTLELNYEMNLSSRELDVLHWMAQGRSNAAIGETLSLSPDTVGTYVKRIFAKLEVFDRTSAVMKGVMRGLVIASDPEVEAEALARRARKREG</sequence>
<keyword evidence="2" id="KW-0238">DNA-binding</keyword>
<dbReference type="InterPro" id="IPR005143">
    <property type="entry name" value="TF_LuxR_autoind-bd_dom"/>
</dbReference>
<accession>A0A3B9L3F7</accession>
<dbReference type="Gene3D" id="1.10.10.10">
    <property type="entry name" value="Winged helix-like DNA-binding domain superfamily/Winged helix DNA-binding domain"/>
    <property type="match status" value="1"/>
</dbReference>
<dbReference type="Gene3D" id="3.30.450.80">
    <property type="entry name" value="Transcription factor LuxR-like, autoinducer-binding domain"/>
    <property type="match status" value="1"/>
</dbReference>
<keyword evidence="1" id="KW-0805">Transcription regulation</keyword>
<dbReference type="CDD" id="cd06170">
    <property type="entry name" value="LuxR_C_like"/>
    <property type="match status" value="1"/>
</dbReference>
<dbReference type="GO" id="GO:0006355">
    <property type="term" value="P:regulation of DNA-templated transcription"/>
    <property type="evidence" value="ECO:0007669"/>
    <property type="project" value="InterPro"/>
</dbReference>
<dbReference type="InterPro" id="IPR000792">
    <property type="entry name" value="Tscrpt_reg_LuxR_C"/>
</dbReference>
<dbReference type="PROSITE" id="PS00622">
    <property type="entry name" value="HTH_LUXR_1"/>
    <property type="match status" value="1"/>
</dbReference>
<dbReference type="SUPFAM" id="SSF46894">
    <property type="entry name" value="C-terminal effector domain of the bipartite response regulators"/>
    <property type="match status" value="1"/>
</dbReference>
<keyword evidence="3" id="KW-0804">Transcription</keyword>
<protein>
    <recommendedName>
        <fullName evidence="4">HTH luxR-type domain-containing protein</fullName>
    </recommendedName>
</protein>
<evidence type="ECO:0000256" key="3">
    <source>
        <dbReference type="ARBA" id="ARBA00023163"/>
    </source>
</evidence>
<dbReference type="InterPro" id="IPR036693">
    <property type="entry name" value="TF_LuxR_autoind-bd_dom_sf"/>
</dbReference>
<dbReference type="Proteomes" id="UP000259173">
    <property type="component" value="Unassembled WGS sequence"/>
</dbReference>
<dbReference type="PROSITE" id="PS50043">
    <property type="entry name" value="HTH_LUXR_2"/>
    <property type="match status" value="1"/>
</dbReference>
<evidence type="ECO:0000313" key="6">
    <source>
        <dbReference type="Proteomes" id="UP000259173"/>
    </source>
</evidence>
<gene>
    <name evidence="5" type="ORF">DCG65_12400</name>
</gene>
<dbReference type="AlphaFoldDB" id="A0A3B9L3F7"/>
<dbReference type="GO" id="GO:0003677">
    <property type="term" value="F:DNA binding"/>
    <property type="evidence" value="ECO:0007669"/>
    <property type="project" value="UniProtKB-KW"/>
</dbReference>
<dbReference type="InterPro" id="IPR016032">
    <property type="entry name" value="Sig_transdc_resp-reg_C-effctor"/>
</dbReference>
<dbReference type="PANTHER" id="PTHR44688:SF16">
    <property type="entry name" value="DNA-BINDING TRANSCRIPTIONAL ACTIVATOR DEVR_DOSR"/>
    <property type="match status" value="1"/>
</dbReference>
<evidence type="ECO:0000256" key="1">
    <source>
        <dbReference type="ARBA" id="ARBA00023015"/>
    </source>
</evidence>
<evidence type="ECO:0000259" key="4">
    <source>
        <dbReference type="PROSITE" id="PS50043"/>
    </source>
</evidence>